<reference evidence="2" key="1">
    <citation type="journal article" date="2019" name="Int. J. Syst. Evol. Microbiol.">
        <title>The Global Catalogue of Microorganisms (GCM) 10K type strain sequencing project: providing services to taxonomists for standard genome sequencing and annotation.</title>
        <authorList>
            <consortium name="The Broad Institute Genomics Platform"/>
            <consortium name="The Broad Institute Genome Sequencing Center for Infectious Disease"/>
            <person name="Wu L."/>
            <person name="Ma J."/>
        </authorList>
    </citation>
    <scope>NUCLEOTIDE SEQUENCE [LARGE SCALE GENOMIC DNA]</scope>
    <source>
        <strain evidence="2">NBRC 102520</strain>
    </source>
</reference>
<gene>
    <name evidence="1" type="ORF">GCM10007857_46550</name>
</gene>
<proteinExistence type="predicted"/>
<dbReference type="RefSeq" id="WP_284269039.1">
    <property type="nucleotide sequence ID" value="NZ_BSOW01000016.1"/>
</dbReference>
<evidence type="ECO:0000313" key="2">
    <source>
        <dbReference type="Proteomes" id="UP001156905"/>
    </source>
</evidence>
<organism evidence="1 2">
    <name type="scientific">Bradyrhizobium iriomotense</name>
    <dbReference type="NCBI Taxonomy" id="441950"/>
    <lineage>
        <taxon>Bacteria</taxon>
        <taxon>Pseudomonadati</taxon>
        <taxon>Pseudomonadota</taxon>
        <taxon>Alphaproteobacteria</taxon>
        <taxon>Hyphomicrobiales</taxon>
        <taxon>Nitrobacteraceae</taxon>
        <taxon>Bradyrhizobium</taxon>
    </lineage>
</organism>
<name>A0ABQ6B1A1_9BRAD</name>
<comment type="caution">
    <text evidence="1">The sequence shown here is derived from an EMBL/GenBank/DDBJ whole genome shotgun (WGS) entry which is preliminary data.</text>
</comment>
<protein>
    <submittedName>
        <fullName evidence="1">Uncharacterized protein</fullName>
    </submittedName>
</protein>
<sequence length="296" mass="32574">MRTMTKFALAATVATVAVPLALYYWDMSGSEDPLGDTLRTYGFVPINPPSNLMEVGSLYYVDPEVKEFKAICHADKADLDGTVVSSRSWEMQENLERNGRFNTGVKIDLGWVVSGSADKDYVVKVRASLNDVMIEEIPLGANLQIFTKLMSKPQCNEVAMQYLHGGGYVCQGQKILQATAEYKLDRDTQDKLAANAKASSNEIKSLVKLAVESQSDQSVVDKGGRLFAGAALKYGVSMNPRCIAPPDGRFWRVLPRTPLDRAKNFLLFNVVEPILPHKPESVQLAAQETPAAERAK</sequence>
<accession>A0ABQ6B1A1</accession>
<dbReference type="EMBL" id="BSOW01000016">
    <property type="protein sequence ID" value="GLR87943.1"/>
    <property type="molecule type" value="Genomic_DNA"/>
</dbReference>
<keyword evidence="2" id="KW-1185">Reference proteome</keyword>
<evidence type="ECO:0000313" key="1">
    <source>
        <dbReference type="EMBL" id="GLR87943.1"/>
    </source>
</evidence>
<dbReference type="Proteomes" id="UP001156905">
    <property type="component" value="Unassembled WGS sequence"/>
</dbReference>